<feature type="compositionally biased region" description="Polar residues" evidence="11">
    <location>
        <begin position="717"/>
        <end position="731"/>
    </location>
</feature>
<comment type="subcellular location">
    <subcellularLocation>
        <location evidence="1 10">Membrane</location>
        <topology evidence="1 10">Multi-pass membrane protein</topology>
    </subcellularLocation>
</comment>
<dbReference type="Proteomes" id="UP000708208">
    <property type="component" value="Unassembled WGS sequence"/>
</dbReference>
<feature type="transmembrane region" description="Helical" evidence="12">
    <location>
        <begin position="607"/>
        <end position="631"/>
    </location>
</feature>
<evidence type="ECO:0000256" key="5">
    <source>
        <dbReference type="ARBA" id="ARBA00022856"/>
    </source>
</evidence>
<keyword evidence="7 12" id="KW-1133">Transmembrane helix</keyword>
<protein>
    <recommendedName>
        <fullName evidence="9">Oligopeptide transporter 1</fullName>
    </recommendedName>
</protein>
<feature type="transmembrane region" description="Helical" evidence="12">
    <location>
        <begin position="188"/>
        <end position="208"/>
    </location>
</feature>
<dbReference type="Pfam" id="PF00854">
    <property type="entry name" value="PTR2"/>
    <property type="match status" value="2"/>
</dbReference>
<name>A0A8J2PHV5_9HEXA</name>
<feature type="transmembrane region" description="Helical" evidence="12">
    <location>
        <begin position="676"/>
        <end position="697"/>
    </location>
</feature>
<proteinExistence type="inferred from homology"/>
<dbReference type="OrthoDB" id="8904098at2759"/>
<evidence type="ECO:0000256" key="7">
    <source>
        <dbReference type="ARBA" id="ARBA00022989"/>
    </source>
</evidence>
<dbReference type="GO" id="GO:0015031">
    <property type="term" value="P:protein transport"/>
    <property type="evidence" value="ECO:0007669"/>
    <property type="project" value="UniProtKB-KW"/>
</dbReference>
<dbReference type="FunFam" id="1.20.1250.20:FF:000049">
    <property type="entry name" value="Solute carrier family 15 member 2"/>
    <property type="match status" value="1"/>
</dbReference>
<dbReference type="CDD" id="cd17347">
    <property type="entry name" value="MFS_SLC15A1_2_like"/>
    <property type="match status" value="1"/>
</dbReference>
<dbReference type="PANTHER" id="PTHR11654">
    <property type="entry name" value="OLIGOPEPTIDE TRANSPORTER-RELATED"/>
    <property type="match status" value="1"/>
</dbReference>
<organism evidence="13 14">
    <name type="scientific">Allacma fusca</name>
    <dbReference type="NCBI Taxonomy" id="39272"/>
    <lineage>
        <taxon>Eukaryota</taxon>
        <taxon>Metazoa</taxon>
        <taxon>Ecdysozoa</taxon>
        <taxon>Arthropoda</taxon>
        <taxon>Hexapoda</taxon>
        <taxon>Collembola</taxon>
        <taxon>Symphypleona</taxon>
        <taxon>Sminthuridae</taxon>
        <taxon>Allacma</taxon>
    </lineage>
</organism>
<evidence type="ECO:0000256" key="6">
    <source>
        <dbReference type="ARBA" id="ARBA00022927"/>
    </source>
</evidence>
<feature type="transmembrane region" description="Helical" evidence="12">
    <location>
        <begin position="315"/>
        <end position="336"/>
    </location>
</feature>
<keyword evidence="4 10" id="KW-0812">Transmembrane</keyword>
<feature type="transmembrane region" description="Helical" evidence="12">
    <location>
        <begin position="116"/>
        <end position="140"/>
    </location>
</feature>
<dbReference type="InterPro" id="IPR018456">
    <property type="entry name" value="PTR2_symporter_CS"/>
</dbReference>
<dbReference type="AlphaFoldDB" id="A0A8J2PHV5"/>
<evidence type="ECO:0000256" key="12">
    <source>
        <dbReference type="SAM" id="Phobius"/>
    </source>
</evidence>
<dbReference type="GO" id="GO:0022857">
    <property type="term" value="F:transmembrane transporter activity"/>
    <property type="evidence" value="ECO:0007669"/>
    <property type="project" value="InterPro"/>
</dbReference>
<dbReference type="PROSITE" id="PS01022">
    <property type="entry name" value="PTR2_1"/>
    <property type="match status" value="1"/>
</dbReference>
<evidence type="ECO:0000256" key="11">
    <source>
        <dbReference type="SAM" id="MobiDB-lite"/>
    </source>
</evidence>
<feature type="transmembrane region" description="Helical" evidence="12">
    <location>
        <begin position="266"/>
        <end position="284"/>
    </location>
</feature>
<evidence type="ECO:0000313" key="14">
    <source>
        <dbReference type="Proteomes" id="UP000708208"/>
    </source>
</evidence>
<evidence type="ECO:0000256" key="8">
    <source>
        <dbReference type="ARBA" id="ARBA00023136"/>
    </source>
</evidence>
<comment type="caution">
    <text evidence="13">The sequence shown here is derived from an EMBL/GenBank/DDBJ whole genome shotgun (WGS) entry which is preliminary data.</text>
</comment>
<feature type="transmembrane region" description="Helical" evidence="12">
    <location>
        <begin position="85"/>
        <end position="104"/>
    </location>
</feature>
<dbReference type="GO" id="GO:0006857">
    <property type="term" value="P:oligopeptide transport"/>
    <property type="evidence" value="ECO:0007669"/>
    <property type="project" value="InterPro"/>
</dbReference>
<dbReference type="InterPro" id="IPR000109">
    <property type="entry name" value="POT_fam"/>
</dbReference>
<keyword evidence="3 10" id="KW-0813">Transport</keyword>
<evidence type="ECO:0000256" key="4">
    <source>
        <dbReference type="ARBA" id="ARBA00022692"/>
    </source>
</evidence>
<evidence type="ECO:0000256" key="1">
    <source>
        <dbReference type="ARBA" id="ARBA00004141"/>
    </source>
</evidence>
<evidence type="ECO:0000313" key="13">
    <source>
        <dbReference type="EMBL" id="CAG7786494.1"/>
    </source>
</evidence>
<evidence type="ECO:0000256" key="2">
    <source>
        <dbReference type="ARBA" id="ARBA00005982"/>
    </source>
</evidence>
<feature type="transmembrane region" description="Helical" evidence="12">
    <location>
        <begin position="348"/>
        <end position="370"/>
    </location>
</feature>
<dbReference type="GO" id="GO:0016020">
    <property type="term" value="C:membrane"/>
    <property type="evidence" value="ECO:0007669"/>
    <property type="project" value="UniProtKB-SubCell"/>
</dbReference>
<feature type="transmembrane region" description="Helical" evidence="12">
    <location>
        <begin position="152"/>
        <end position="176"/>
    </location>
</feature>
<keyword evidence="5" id="KW-0571">Peptide transport</keyword>
<keyword evidence="6" id="KW-0653">Protein transport</keyword>
<accession>A0A8J2PHV5</accession>
<feature type="transmembrane region" description="Helical" evidence="12">
    <location>
        <begin position="643"/>
        <end position="664"/>
    </location>
</feature>
<gene>
    <name evidence="13" type="ORF">AFUS01_LOCUS25061</name>
</gene>
<evidence type="ECO:0000256" key="9">
    <source>
        <dbReference type="ARBA" id="ARBA00078114"/>
    </source>
</evidence>
<dbReference type="EMBL" id="CAJVCH010319316">
    <property type="protein sequence ID" value="CAG7786494.1"/>
    <property type="molecule type" value="Genomic_DNA"/>
</dbReference>
<comment type="similarity">
    <text evidence="2 10">Belongs to the major facilitator superfamily. Proton-dependent oligopeptide transporter (POT/PTR) (TC 2.A.17) family.</text>
</comment>
<keyword evidence="14" id="KW-1185">Reference proteome</keyword>
<feature type="region of interest" description="Disordered" evidence="11">
    <location>
        <begin position="707"/>
        <end position="731"/>
    </location>
</feature>
<sequence>MTNVEDQVKKLPYPKSVFFIVSNEFCERFSYYGMKAVLTLFLKKALEFTEDEATEIYHAFGMLCYFTPVFGAMIADSFLGKFRTIFYLSVVYALGNIVLSVAATPPLNNGSSPTPISMIGLLLIAIGTGGIKPCVSAFGGDQFVLPQQALQLATFFSIFYFSINAGSLISTFITPIMRKTQCFDSDCYTLAFSVPAVLMVVSLLVFLAGKRYYKVKPPEGNIVSKVVKCISHAISRSKSGSEEKREHWLDYADDVYDRKLIDDIKVLLRILVLYLPLPVFWALFDQQGSTWTFQATRMDGYMFGGWTLLPDQMQIVNPLLILLLIPVFDQIIYPCLTKIGVLKKPLQRLTCGLLLAGIAFVISGLLELHLETTYPLKLMKNESTLHFVNEIPCSILVDVQHNNLDGTTVLHQKPVFQHQSVFFKSIQSMDYEISLKSVDPYSPNDTFNCKNLDQLKRYTVSAKSEEGLSLLISLDSKNQIQITQPSTPDRLEKSEDGKSFFRFIFSDLDPAIFNISLSGSSATSFNLSEASGDVEGKATVTKEILPGEYKVFLHYKNGTNFTAGTVQTYLGGSYVASLAPGTHGEGQAVTPYRIKLFTTVEPNSVHMLWLLPQYIIMTVAEVMFSVTGLEFSYSQAPTSMKSVIQAAWLLTVAFGNLIVLIITVGTREINEQWKKFFLFAGLIFVDMFIFIALAYFYKPAKSEEEKMEKEEELKSKPSTGTVNPTFQTDGL</sequence>
<dbReference type="PROSITE" id="PS01023">
    <property type="entry name" value="PTR2_2"/>
    <property type="match status" value="1"/>
</dbReference>
<reference evidence="13" key="1">
    <citation type="submission" date="2021-06" db="EMBL/GenBank/DDBJ databases">
        <authorList>
            <person name="Hodson N. C."/>
            <person name="Mongue J. A."/>
            <person name="Jaron S. K."/>
        </authorList>
    </citation>
    <scope>NUCLEOTIDE SEQUENCE</scope>
</reference>
<keyword evidence="8 12" id="KW-0472">Membrane</keyword>
<evidence type="ECO:0000256" key="10">
    <source>
        <dbReference type="RuleBase" id="RU003755"/>
    </source>
</evidence>
<evidence type="ECO:0000256" key="3">
    <source>
        <dbReference type="ARBA" id="ARBA00022448"/>
    </source>
</evidence>
<feature type="transmembrane region" description="Helical" evidence="12">
    <location>
        <begin position="56"/>
        <end position="78"/>
    </location>
</feature>